<feature type="chain" id="PRO_5013283116" description="DUF4270 domain-containing protein" evidence="1">
    <location>
        <begin position="35"/>
        <end position="436"/>
    </location>
</feature>
<proteinExistence type="predicted"/>
<accession>A0A259TXE4</accession>
<evidence type="ECO:0008006" key="4">
    <source>
        <dbReference type="Google" id="ProtNLM"/>
    </source>
</evidence>
<reference evidence="2 3" key="1">
    <citation type="submission" date="2016-11" db="EMBL/GenBank/DDBJ databases">
        <title>Study of marine rhodopsin-containing bacteria.</title>
        <authorList>
            <person name="Yoshizawa S."/>
            <person name="Kumagai Y."/>
            <person name="Kogure K."/>
        </authorList>
    </citation>
    <scope>NUCLEOTIDE SEQUENCE [LARGE SCALE GENOMIC DNA]</scope>
    <source>
        <strain evidence="2 3">SG-29</strain>
    </source>
</reference>
<sequence length="436" mass="46257">MRNPPWPRWGGLRLLSPHRSVTLSLRSAAPLALAALAFSLAACQDPSGVGLSLIGDETSDPNAQLVSASTLSFGDEQAVTGGFANGTGTPLQTRVLVGAMTDDRFGDVQATAYVDARSITQPADFGDRPLAQVQILLRRAETYGDTLASLPVEVRQIDPSPAWSPDGLPPDTTLATGDLLTTATLSPQDTLVTIDLPQSYIAANTVVLRDSLDSLFEGFQIRTASGSTPAGMTTGAVFGFNASQSSIRLIGADYDDDGETTRDTVDYPLVEVYTALARGDAMDTPGRMFLRGGASMPLALDFDISAFENLPLASAKIRVPLDRSLLDGPMGYNRPLPQTVVLYSVLEDGTRTPILSQAVEQDATEIVFRDNNLSNQSFNTLLQSVLLGRFAITGFEIGVPNNPLDLGVLPVIVEDAVEGDLRRPRLSLVTIGGPPA</sequence>
<evidence type="ECO:0000256" key="1">
    <source>
        <dbReference type="SAM" id="SignalP"/>
    </source>
</evidence>
<keyword evidence="1" id="KW-0732">Signal</keyword>
<keyword evidence="3" id="KW-1185">Reference proteome</keyword>
<gene>
    <name evidence="2" type="ORF">BSZ36_04865</name>
</gene>
<organism evidence="2 3">
    <name type="scientific">Rubricoccus marinus</name>
    <dbReference type="NCBI Taxonomy" id="716817"/>
    <lineage>
        <taxon>Bacteria</taxon>
        <taxon>Pseudomonadati</taxon>
        <taxon>Rhodothermota</taxon>
        <taxon>Rhodothermia</taxon>
        <taxon>Rhodothermales</taxon>
        <taxon>Rubricoccaceae</taxon>
        <taxon>Rubricoccus</taxon>
    </lineage>
</organism>
<name>A0A259TXE4_9BACT</name>
<evidence type="ECO:0000313" key="3">
    <source>
        <dbReference type="Proteomes" id="UP000216446"/>
    </source>
</evidence>
<dbReference type="EMBL" id="MQWB01000001">
    <property type="protein sequence ID" value="OZC02366.1"/>
    <property type="molecule type" value="Genomic_DNA"/>
</dbReference>
<evidence type="ECO:0000313" key="2">
    <source>
        <dbReference type="EMBL" id="OZC02366.1"/>
    </source>
</evidence>
<protein>
    <recommendedName>
        <fullName evidence="4">DUF4270 domain-containing protein</fullName>
    </recommendedName>
</protein>
<dbReference type="Proteomes" id="UP000216446">
    <property type="component" value="Unassembled WGS sequence"/>
</dbReference>
<comment type="caution">
    <text evidence="2">The sequence shown here is derived from an EMBL/GenBank/DDBJ whole genome shotgun (WGS) entry which is preliminary data.</text>
</comment>
<dbReference type="InParanoid" id="A0A259TXE4"/>
<feature type="signal peptide" evidence="1">
    <location>
        <begin position="1"/>
        <end position="34"/>
    </location>
</feature>
<dbReference type="AlphaFoldDB" id="A0A259TXE4"/>